<proteinExistence type="predicted"/>
<dbReference type="RefSeq" id="WP_124793679.1">
    <property type="nucleotide sequence ID" value="NZ_RQYC01000001.1"/>
</dbReference>
<name>A0A3P2AB81_9NEIS</name>
<dbReference type="InterPro" id="IPR036895">
    <property type="entry name" value="Uracil-DNA_glycosylase-like_sf"/>
</dbReference>
<dbReference type="CDD" id="cd10032">
    <property type="entry name" value="UDG-F6_HDG"/>
    <property type="match status" value="1"/>
</dbReference>
<reference evidence="1 2" key="1">
    <citation type="submission" date="2018-11" db="EMBL/GenBank/DDBJ databases">
        <title>Genomes From Bacteria Associated with the Canine Oral Cavity: a Test Case for Automated Genome-Based Taxonomic Assignment.</title>
        <authorList>
            <person name="Coil D.A."/>
            <person name="Jospin G."/>
            <person name="Darling A.E."/>
            <person name="Wallis C."/>
            <person name="Davis I.J."/>
            <person name="Harris S."/>
            <person name="Eisen J.A."/>
            <person name="Holcombe L.J."/>
            <person name="O'Flynn C."/>
        </authorList>
    </citation>
    <scope>NUCLEOTIDE SEQUENCE [LARGE SCALE GENOMIC DNA]</scope>
    <source>
        <strain evidence="1 2">COT-280</strain>
    </source>
</reference>
<dbReference type="OrthoDB" id="9794144at2"/>
<evidence type="ECO:0000313" key="1">
    <source>
        <dbReference type="EMBL" id="RRD91470.1"/>
    </source>
</evidence>
<dbReference type="STRING" id="1121352.GCA_000620925_00650"/>
<organism evidence="1 2">
    <name type="scientific">Conchiformibius steedae</name>
    <dbReference type="NCBI Taxonomy" id="153493"/>
    <lineage>
        <taxon>Bacteria</taxon>
        <taxon>Pseudomonadati</taxon>
        <taxon>Pseudomonadota</taxon>
        <taxon>Betaproteobacteria</taxon>
        <taxon>Neisseriales</taxon>
        <taxon>Neisseriaceae</taxon>
        <taxon>Conchiformibius</taxon>
    </lineage>
</organism>
<gene>
    <name evidence="1" type="ORF">EII21_00080</name>
</gene>
<sequence length="204" mass="22488">MNSENIALEPHPLPPFAPPHAKLLMLGSFPPPSGRWKMDFYYPNFQNDMWRIFGLVFFGDKDYFVDKAAKTFREQAIRAFLNQAGIAVGDAAAQVRRLRGNASDRFLEVAQAVDLSELLTRLPQCQTVAFTGDKAAQILLPQLGAGAKLPTIAAPVTACCAGRELTLYRLPSSSRAYPLSLLQKAEAYRKVMAAASLLPYINSR</sequence>
<evidence type="ECO:0000313" key="2">
    <source>
        <dbReference type="Proteomes" id="UP000269923"/>
    </source>
</evidence>
<dbReference type="SUPFAM" id="SSF52141">
    <property type="entry name" value="Uracil-DNA glycosylase-like"/>
    <property type="match status" value="1"/>
</dbReference>
<comment type="caution">
    <text evidence="1">The sequence shown here is derived from an EMBL/GenBank/DDBJ whole genome shotgun (WGS) entry which is preliminary data.</text>
</comment>
<dbReference type="Proteomes" id="UP000269923">
    <property type="component" value="Unassembled WGS sequence"/>
</dbReference>
<dbReference type="EMBL" id="RQYC01000001">
    <property type="protein sequence ID" value="RRD91470.1"/>
    <property type="molecule type" value="Genomic_DNA"/>
</dbReference>
<dbReference type="Gene3D" id="3.40.470.10">
    <property type="entry name" value="Uracil-DNA glycosylase-like domain"/>
    <property type="match status" value="1"/>
</dbReference>
<dbReference type="AlphaFoldDB" id="A0A3P2AB81"/>
<accession>A0A3P2AB81</accession>
<keyword evidence="2" id="KW-1185">Reference proteome</keyword>
<protein>
    <submittedName>
        <fullName evidence="1">Uracil-DNA glycosylase family protein</fullName>
    </submittedName>
</protein>